<evidence type="ECO:0000256" key="1">
    <source>
        <dbReference type="ARBA" id="ARBA00022553"/>
    </source>
</evidence>
<dbReference type="SUPFAM" id="SSF53649">
    <property type="entry name" value="Alkaline phosphatase-like"/>
    <property type="match status" value="1"/>
</dbReference>
<dbReference type="PRINTS" id="PR00113">
    <property type="entry name" value="ALKPHPHTASE"/>
</dbReference>
<evidence type="ECO:0000256" key="2">
    <source>
        <dbReference type="RuleBase" id="RU003946"/>
    </source>
</evidence>
<feature type="signal peptide" evidence="4">
    <location>
        <begin position="1"/>
        <end position="19"/>
    </location>
</feature>
<reference evidence="5 6" key="1">
    <citation type="submission" date="2021-01" db="EMBL/GenBank/DDBJ databases">
        <title>Biogeographic distribution of Paracoccus.</title>
        <authorList>
            <person name="Hollensteiner J."/>
            <person name="Leineberger J."/>
            <person name="Brinkhoff T."/>
            <person name="Daniel R."/>
        </authorList>
    </citation>
    <scope>NUCLEOTIDE SEQUENCE [LARGE SCALE GENOMIC DNA]</scope>
    <source>
        <strain evidence="5 6">KCTC 22803</strain>
    </source>
</reference>
<sequence length="559" mass="58968">MIIRMASTLSLLAAIPAVAEVDIAQKDSTWFTDAQAALTAREAVTNNTNRARNVILFVADGNSIGTQYATRLWVGQKAGGLGDDHVLPQEKFPYSALVKTYTTNGQTPDSAPTASALNTGIKSRNGTINIDDAGAYDSCDAAATAGLTTFAEIVSDMGKSVGIVSTARLTHATPAAVYARTANRDWEDDTKLPEGCAQKDIAAQMVDAIEAGTVDLALGGGRANFLPAGITDDEGTEGRRVDNRNLVDEITAKGWQYVWNDQTFADADPAQPILGLFEGSHMQYEEDRTDEPSLAEMTEKAITSLSQNGDGYYLMVEAGRVDHANHDGNLHRAVTDGAAFAEAIEKAVSMVDQEETLIVVTADHGHVLEFNGYCGRGTPITGLCYNVDDEGPEHSEDLAMALDGKPYSVASYLNGAGSILHQEEGSNDYTGTREVLTQEQATDPDFLQQALLPLPSETHSAVDVAVMAQGPWAHLFGGVIEQNLIFHVMYKAITAGDASAAGMDADTSADMADGAEAGEAMTDGSEAETANDGDKMDPDAPTSASESHDAATGETNGSN</sequence>
<dbReference type="Gene3D" id="3.40.720.10">
    <property type="entry name" value="Alkaline Phosphatase, subunit A"/>
    <property type="match status" value="1"/>
</dbReference>
<keyword evidence="4" id="KW-0732">Signal</keyword>
<proteinExistence type="inferred from homology"/>
<evidence type="ECO:0000313" key="6">
    <source>
        <dbReference type="Proteomes" id="UP001219349"/>
    </source>
</evidence>
<gene>
    <name evidence="5" type="ORF">JHX87_05835</name>
</gene>
<protein>
    <submittedName>
        <fullName evidence="5">Alkaline phosphatase</fullName>
    </submittedName>
</protein>
<accession>A0ABY7SN63</accession>
<evidence type="ECO:0000313" key="5">
    <source>
        <dbReference type="EMBL" id="WCR08335.1"/>
    </source>
</evidence>
<dbReference type="SMART" id="SM00098">
    <property type="entry name" value="alkPPc"/>
    <property type="match status" value="1"/>
</dbReference>
<dbReference type="PANTHER" id="PTHR11596">
    <property type="entry name" value="ALKALINE PHOSPHATASE"/>
    <property type="match status" value="1"/>
</dbReference>
<evidence type="ECO:0000256" key="4">
    <source>
        <dbReference type="SAM" id="SignalP"/>
    </source>
</evidence>
<dbReference type="PANTHER" id="PTHR11596:SF5">
    <property type="entry name" value="ALKALINE PHOSPHATASE"/>
    <property type="match status" value="1"/>
</dbReference>
<keyword evidence="1" id="KW-0597">Phosphoprotein</keyword>
<dbReference type="Proteomes" id="UP001219349">
    <property type="component" value="Chromosome"/>
</dbReference>
<comment type="similarity">
    <text evidence="2">Belongs to the alkaline phosphatase family.</text>
</comment>
<name>A0ABY7SN63_9RHOB</name>
<organism evidence="5 6">
    <name type="scientific">Paracoccus fistulariae</name>
    <dbReference type="NCBI Taxonomy" id="658446"/>
    <lineage>
        <taxon>Bacteria</taxon>
        <taxon>Pseudomonadati</taxon>
        <taxon>Pseudomonadota</taxon>
        <taxon>Alphaproteobacteria</taxon>
        <taxon>Rhodobacterales</taxon>
        <taxon>Paracoccaceae</taxon>
        <taxon>Paracoccus</taxon>
    </lineage>
</organism>
<dbReference type="InterPro" id="IPR001952">
    <property type="entry name" value="Alkaline_phosphatase"/>
</dbReference>
<feature type="region of interest" description="Disordered" evidence="3">
    <location>
        <begin position="513"/>
        <end position="559"/>
    </location>
</feature>
<dbReference type="EMBL" id="CP067136">
    <property type="protein sequence ID" value="WCR08335.1"/>
    <property type="molecule type" value="Genomic_DNA"/>
</dbReference>
<keyword evidence="6" id="KW-1185">Reference proteome</keyword>
<dbReference type="CDD" id="cd16012">
    <property type="entry name" value="ALP"/>
    <property type="match status" value="1"/>
</dbReference>
<dbReference type="InterPro" id="IPR017850">
    <property type="entry name" value="Alkaline_phosphatase_core_sf"/>
</dbReference>
<dbReference type="Pfam" id="PF00245">
    <property type="entry name" value="Alk_phosphatase"/>
    <property type="match status" value="1"/>
</dbReference>
<feature type="chain" id="PRO_5045190158" evidence="4">
    <location>
        <begin position="20"/>
        <end position="559"/>
    </location>
</feature>
<evidence type="ECO:0000256" key="3">
    <source>
        <dbReference type="SAM" id="MobiDB-lite"/>
    </source>
</evidence>